<reference evidence="14 15" key="1">
    <citation type="submission" date="2018-11" db="EMBL/GenBank/DDBJ databases">
        <title>Genome sequencing of Paenibacillus lentus DSM25539(T).</title>
        <authorList>
            <person name="Kook J.-K."/>
            <person name="Park S.-N."/>
            <person name="Lim Y.K."/>
        </authorList>
    </citation>
    <scope>NUCLEOTIDE SEQUENCE [LARGE SCALE GENOMIC DNA]</scope>
    <source>
        <strain evidence="14 15">DSM 25539</strain>
    </source>
</reference>
<feature type="transmembrane region" description="Helical" evidence="12">
    <location>
        <begin position="39"/>
        <end position="57"/>
    </location>
</feature>
<keyword evidence="15" id="KW-1185">Reference proteome</keyword>
<evidence type="ECO:0000256" key="2">
    <source>
        <dbReference type="ARBA" id="ARBA00004936"/>
    </source>
</evidence>
<keyword evidence="10" id="KW-0464">Manganese</keyword>
<evidence type="ECO:0000256" key="5">
    <source>
        <dbReference type="ARBA" id="ARBA00022692"/>
    </source>
</evidence>
<evidence type="ECO:0000256" key="7">
    <source>
        <dbReference type="ARBA" id="ARBA00023136"/>
    </source>
</evidence>
<evidence type="ECO:0000313" key="15">
    <source>
        <dbReference type="Proteomes" id="UP000273145"/>
    </source>
</evidence>
<dbReference type="GO" id="GO:0046872">
    <property type="term" value="F:metal ion binding"/>
    <property type="evidence" value="ECO:0007669"/>
    <property type="project" value="UniProtKB-KW"/>
</dbReference>
<evidence type="ECO:0000256" key="4">
    <source>
        <dbReference type="ARBA" id="ARBA00022475"/>
    </source>
</evidence>
<keyword evidence="10" id="KW-0479">Metal-binding</keyword>
<feature type="domain" description="Sulfatase N-terminal" evidence="13">
    <location>
        <begin position="258"/>
        <end position="549"/>
    </location>
</feature>
<dbReference type="Gene3D" id="3.40.720.10">
    <property type="entry name" value="Alkaline Phosphatase, subunit A"/>
    <property type="match status" value="1"/>
</dbReference>
<dbReference type="Gene3D" id="3.30.1120.170">
    <property type="match status" value="1"/>
</dbReference>
<dbReference type="InterPro" id="IPR050448">
    <property type="entry name" value="OpgB/LTA_synthase_biosynth"/>
</dbReference>
<dbReference type="KEGG" id="plen:EIM92_02740"/>
<accession>A0A3S8S185</accession>
<proteinExistence type="inferred from homology"/>
<dbReference type="PIRSF" id="PIRSF005091">
    <property type="entry name" value="Mmb_sulf_HI1246"/>
    <property type="match status" value="1"/>
</dbReference>
<feature type="binding site" evidence="11">
    <location>
        <position position="265"/>
    </location>
    <ligand>
        <name>Mn(2+)</name>
        <dbReference type="ChEBI" id="CHEBI:29035"/>
    </ligand>
</feature>
<keyword evidence="5 12" id="KW-0812">Transmembrane</keyword>
<evidence type="ECO:0000256" key="3">
    <source>
        <dbReference type="ARBA" id="ARBA00009983"/>
    </source>
</evidence>
<dbReference type="AlphaFoldDB" id="A0A3S8S185"/>
<feature type="transmembrane region" description="Helical" evidence="12">
    <location>
        <begin position="118"/>
        <end position="136"/>
    </location>
</feature>
<evidence type="ECO:0000256" key="1">
    <source>
        <dbReference type="ARBA" id="ARBA00004651"/>
    </source>
</evidence>
<evidence type="ECO:0000256" key="9">
    <source>
        <dbReference type="PIRSR" id="PIRSR005091-1"/>
    </source>
</evidence>
<dbReference type="Pfam" id="PF00884">
    <property type="entry name" value="Sulfatase"/>
    <property type="match status" value="1"/>
</dbReference>
<dbReference type="Proteomes" id="UP000273145">
    <property type="component" value="Chromosome"/>
</dbReference>
<feature type="binding site" evidence="10">
    <location>
        <position position="424"/>
    </location>
    <ligand>
        <name>substrate</name>
    </ligand>
</feature>
<comment type="pathway">
    <text evidence="2">Cell wall biogenesis; lipoteichoic acid biosynthesis.</text>
</comment>
<organism evidence="14 15">
    <name type="scientific">Paenibacillus lentus</name>
    <dbReference type="NCBI Taxonomy" id="1338368"/>
    <lineage>
        <taxon>Bacteria</taxon>
        <taxon>Bacillati</taxon>
        <taxon>Bacillota</taxon>
        <taxon>Bacilli</taxon>
        <taxon>Bacillales</taxon>
        <taxon>Paenibacillaceae</taxon>
        <taxon>Paenibacillus</taxon>
    </lineage>
</organism>
<comment type="subcellular location">
    <subcellularLocation>
        <location evidence="1">Cell membrane</location>
        <topology evidence="1">Multi-pass membrane protein</topology>
    </subcellularLocation>
</comment>
<dbReference type="EMBL" id="CP034248">
    <property type="protein sequence ID" value="AZK48834.1"/>
    <property type="molecule type" value="Genomic_DNA"/>
</dbReference>
<dbReference type="RefSeq" id="WP_125084979.1">
    <property type="nucleotide sequence ID" value="NZ_CP034248.1"/>
</dbReference>
<comment type="similarity">
    <text evidence="3 8">Belongs to the LTA synthase family.</text>
</comment>
<keyword evidence="6 12" id="KW-1133">Transmembrane helix</keyword>
<evidence type="ECO:0000256" key="8">
    <source>
        <dbReference type="PIRNR" id="PIRNR005091"/>
    </source>
</evidence>
<keyword evidence="7 8" id="KW-0472">Membrane</keyword>
<evidence type="ECO:0000256" key="6">
    <source>
        <dbReference type="ARBA" id="ARBA00022989"/>
    </source>
</evidence>
<dbReference type="CDD" id="cd16015">
    <property type="entry name" value="LTA_synthase"/>
    <property type="match status" value="1"/>
</dbReference>
<feature type="binding site" evidence="11">
    <location>
        <position position="484"/>
    </location>
    <ligand>
        <name>Mn(2+)</name>
        <dbReference type="ChEBI" id="CHEBI:29035"/>
    </ligand>
</feature>
<dbReference type="InterPro" id="IPR012160">
    <property type="entry name" value="LtaS-like"/>
</dbReference>
<dbReference type="InterPro" id="IPR017850">
    <property type="entry name" value="Alkaline_phosphatase_core_sf"/>
</dbReference>
<feature type="transmembrane region" description="Helical" evidence="12">
    <location>
        <begin position="157"/>
        <end position="178"/>
    </location>
</feature>
<name>A0A3S8S185_9BACL</name>
<evidence type="ECO:0000313" key="14">
    <source>
        <dbReference type="EMBL" id="AZK48834.1"/>
    </source>
</evidence>
<evidence type="ECO:0000256" key="10">
    <source>
        <dbReference type="PIRSR" id="PIRSR005091-2"/>
    </source>
</evidence>
<gene>
    <name evidence="14" type="ORF">EIM92_02740</name>
</gene>
<feature type="binding site" evidence="11">
    <location>
        <position position="308"/>
    </location>
    <ligand>
        <name>Mn(2+)</name>
        <dbReference type="ChEBI" id="CHEBI:29035"/>
    </ligand>
</feature>
<dbReference type="PANTHER" id="PTHR47371">
    <property type="entry name" value="LIPOTEICHOIC ACID SYNTHASE"/>
    <property type="match status" value="1"/>
</dbReference>
<dbReference type="SUPFAM" id="SSF53649">
    <property type="entry name" value="Alkaline phosphatase-like"/>
    <property type="match status" value="1"/>
</dbReference>
<dbReference type="InterPro" id="IPR000917">
    <property type="entry name" value="Sulfatase_N"/>
</dbReference>
<dbReference type="OrthoDB" id="5901192at2"/>
<feature type="binding site" evidence="11">
    <location>
        <position position="485"/>
    </location>
    <ligand>
        <name>Mn(2+)</name>
        <dbReference type="ChEBI" id="CHEBI:29035"/>
    </ligand>
</feature>
<feature type="transmembrane region" description="Helical" evidence="12">
    <location>
        <begin position="64"/>
        <end position="85"/>
    </location>
</feature>
<sequence>MERVHVWYKSKLVTIGLLLALKLLLLRMFFFGAIYWRSLPGEVLAVLGLLCLVELLTPEKGKGVVYWSLNAIFSFLLFSSALYYAHFGTVPTYAVLSGLNQVPQVRASISGLLRPEQFLFFADFALAAGWQVIRVLRQRRRGAVYTLVFKEQKRRKWVWNTVVTVLLLVSVASSLYYVRQGKLIDNEIVRAEKVGFLNYQVVAAISSREENQKLAEGDIEETKANIRKLQSSYPYQTEPDAAQGEREPDYFGIAEGMNLIVIQMESFQNFPINLKLDNGAEITPVLNKLAGEGIYFPHVYQQIGQGNTSDAEFMFNTSIYPTAAVAMSTGYGDRELPSLPRLLQQRGYTANTLHVNKVTFWDRNKLYPALNFNQYYDKPAFNNDHFNDYGASDEEMYRVGVEKMKDLHARNKLFYTQFVTTSSHSPFIVPESFQQIELPAELEGTNLGNYINAIHYTDYAIGQLVEQLKEADLWDNTMLVFYGDHFGLQPKETSAEEIEVQLGVPYDDTISRFNIPFIIHVPGKPLGMVSKRAGGQVDMLPTVANMLGISLKKEQFTALGQDLMNIDRNVSGIRYYLPTGSFFNDEIMFIPGQGFEDGYAVSIKTLEPVADFAQYRQDYEYITSLMKLSDEYVKLLPKRR</sequence>
<dbReference type="PANTHER" id="PTHR47371:SF3">
    <property type="entry name" value="PHOSPHOGLYCEROL TRANSFERASE I"/>
    <property type="match status" value="1"/>
</dbReference>
<feature type="active site" evidence="9">
    <location>
        <position position="308"/>
    </location>
</feature>
<evidence type="ECO:0000256" key="11">
    <source>
        <dbReference type="PIRSR" id="PIRSR005091-3"/>
    </source>
</evidence>
<keyword evidence="4 8" id="KW-1003">Cell membrane</keyword>
<evidence type="ECO:0000259" key="13">
    <source>
        <dbReference type="Pfam" id="PF00884"/>
    </source>
</evidence>
<dbReference type="GO" id="GO:0005886">
    <property type="term" value="C:plasma membrane"/>
    <property type="evidence" value="ECO:0007669"/>
    <property type="project" value="UniProtKB-SubCell"/>
</dbReference>
<feature type="transmembrane region" description="Helical" evidence="12">
    <location>
        <begin position="12"/>
        <end position="33"/>
    </location>
</feature>
<evidence type="ECO:0000256" key="12">
    <source>
        <dbReference type="SAM" id="Phobius"/>
    </source>
</evidence>
<protein>
    <submittedName>
        <fullName evidence="14">LTA synthase family protein</fullName>
    </submittedName>
</protein>